<comment type="caution">
    <text evidence="1">The sequence shown here is derived from an EMBL/GenBank/DDBJ whole genome shotgun (WGS) entry which is preliminary data.</text>
</comment>
<accession>A0A0G0QPB8</accession>
<dbReference type="AlphaFoldDB" id="A0A0G0QPB8"/>
<dbReference type="InterPro" id="IPR013783">
    <property type="entry name" value="Ig-like_fold"/>
</dbReference>
<dbReference type="Gene3D" id="2.60.40.10">
    <property type="entry name" value="Immunoglobulins"/>
    <property type="match status" value="1"/>
</dbReference>
<reference evidence="1 2" key="1">
    <citation type="journal article" date="2015" name="Nature">
        <title>rRNA introns, odd ribosomes, and small enigmatic genomes across a large radiation of phyla.</title>
        <authorList>
            <person name="Brown C.T."/>
            <person name="Hug L.A."/>
            <person name="Thomas B.C."/>
            <person name="Sharon I."/>
            <person name="Castelle C.J."/>
            <person name="Singh A."/>
            <person name="Wilkins M.J."/>
            <person name="Williams K.H."/>
            <person name="Banfield J.F."/>
        </authorList>
    </citation>
    <scope>NUCLEOTIDE SEQUENCE [LARGE SCALE GENOMIC DNA]</scope>
</reference>
<evidence type="ECO:0000313" key="1">
    <source>
        <dbReference type="EMBL" id="KKR03502.1"/>
    </source>
</evidence>
<protein>
    <submittedName>
        <fullName evidence="1">Uncharacterized protein</fullName>
    </submittedName>
</protein>
<name>A0A0G0QPB8_9BACT</name>
<gene>
    <name evidence="1" type="ORF">UT30_C0028G0004</name>
</gene>
<proteinExistence type="predicted"/>
<dbReference type="EMBL" id="LBWG01000028">
    <property type="protein sequence ID" value="KKR03502.1"/>
    <property type="molecule type" value="Genomic_DNA"/>
</dbReference>
<dbReference type="Proteomes" id="UP000033935">
    <property type="component" value="Unassembled WGS sequence"/>
</dbReference>
<sequence length="472" mass="52059">MKRIVVLIIILSTLVFSSTFDLKYGGNAVEHGFDVQRTTDSGFILAGGTNSSGSGLYDGYLIKTDSTGTVEWEEVIGSASNEYFIKVRQTSDEGIIALGIKNIIYNYPYLTCDPWLAKYDKNGKFKWEKIFTEADVFHIVNDFIIAEDEGFLLLGSKKTSTGTYDAWLMKADSSGSLIWEQVYDGGNYDEGRSIINDFSGGYLLTCNSTRYFSIALKDQVWGIFVDQNGNVITQNIINNSSDDKYCQSVCATSDSCYVITGNINPEMLPPSYIGEYNQGLYLLKLNSLFSTEWIQYYNSDQVRSGKSCIEVNDGGFTILGTASAGSDPENIWLVKTDSSGDLIWERYYGSYLDDTGSGNIIQLADNSLVLCGTADIASDSSSSQINLIKTDSNGYVIYPPVITSFGNDSNNVSINWEAVSNAGSYIVYGSDRPDSNFTAIDTTAVNLWNTSVTDSLKKKFYYIKASTNNFSK</sequence>
<evidence type="ECO:0000313" key="2">
    <source>
        <dbReference type="Proteomes" id="UP000033935"/>
    </source>
</evidence>
<dbReference type="PANTHER" id="PTHR42754:SF1">
    <property type="entry name" value="LIPOPROTEIN"/>
    <property type="match status" value="1"/>
</dbReference>
<dbReference type="PANTHER" id="PTHR42754">
    <property type="entry name" value="ENDOGLUCANASE"/>
    <property type="match status" value="1"/>
</dbReference>
<organism evidence="1 2">
    <name type="scientific">Candidatus Uhrbacteria bacterium GW2011_GWF2_39_13</name>
    <dbReference type="NCBI Taxonomy" id="1618995"/>
    <lineage>
        <taxon>Bacteria</taxon>
        <taxon>Candidatus Uhriibacteriota</taxon>
    </lineage>
</organism>